<gene>
    <name evidence="1" type="ORF">llap_4588</name>
</gene>
<organism evidence="1 2">
    <name type="scientific">Limosa lapponica baueri</name>
    <dbReference type="NCBI Taxonomy" id="1758121"/>
    <lineage>
        <taxon>Eukaryota</taxon>
        <taxon>Metazoa</taxon>
        <taxon>Chordata</taxon>
        <taxon>Craniata</taxon>
        <taxon>Vertebrata</taxon>
        <taxon>Euteleostomi</taxon>
        <taxon>Archelosauria</taxon>
        <taxon>Archosauria</taxon>
        <taxon>Dinosauria</taxon>
        <taxon>Saurischia</taxon>
        <taxon>Theropoda</taxon>
        <taxon>Coelurosauria</taxon>
        <taxon>Aves</taxon>
        <taxon>Neognathae</taxon>
        <taxon>Neoaves</taxon>
        <taxon>Charadriiformes</taxon>
        <taxon>Scolopacidae</taxon>
        <taxon>Limosa</taxon>
    </lineage>
</organism>
<dbReference type="Proteomes" id="UP000233556">
    <property type="component" value="Unassembled WGS sequence"/>
</dbReference>
<reference evidence="2" key="2">
    <citation type="submission" date="2017-12" db="EMBL/GenBank/DDBJ databases">
        <title>Genome sequence of the Bar-tailed Godwit (Limosa lapponica baueri).</title>
        <authorList>
            <person name="Lima N.C.B."/>
            <person name="Parody-Merino A.M."/>
            <person name="Battley P.F."/>
            <person name="Fidler A.E."/>
            <person name="Prosdocimi F."/>
        </authorList>
    </citation>
    <scope>NUCLEOTIDE SEQUENCE [LARGE SCALE GENOMIC DNA]</scope>
</reference>
<dbReference type="EMBL" id="KZ505779">
    <property type="protein sequence ID" value="PKU45102.1"/>
    <property type="molecule type" value="Genomic_DNA"/>
</dbReference>
<proteinExistence type="predicted"/>
<accession>A0A2I0UGD3</accession>
<dbReference type="OrthoDB" id="410381at2759"/>
<name>A0A2I0UGD3_LIMLA</name>
<dbReference type="PANTHER" id="PTHR33332">
    <property type="entry name" value="REVERSE TRANSCRIPTASE DOMAIN-CONTAINING PROTEIN"/>
    <property type="match status" value="1"/>
</dbReference>
<evidence type="ECO:0000313" key="2">
    <source>
        <dbReference type="Proteomes" id="UP000233556"/>
    </source>
</evidence>
<keyword evidence="2" id="KW-1185">Reference proteome</keyword>
<protein>
    <submittedName>
        <fullName evidence="1">Uncharacterized protein</fullName>
    </submittedName>
</protein>
<dbReference type="AlphaFoldDB" id="A0A2I0UGD3"/>
<evidence type="ECO:0000313" key="1">
    <source>
        <dbReference type="EMBL" id="PKU45102.1"/>
    </source>
</evidence>
<sequence>MIKGLEHLPYEERLKKLGLFGLEKRRLRGDLIYVYKYLKGGLKDDGAGLFSVVSSDRTRANGHKLEHRKFHSNMRKNFFTLKMQVQGKTIPFLMRFNKAKYRVLHLGQGNLQYQYRLGDEGTESSNQEKDLGVLVDEILNMNWQCVLAAQKANHILGCTKRSVASRSRNMILPLYSALVRSCLED</sequence>
<reference evidence="2" key="1">
    <citation type="submission" date="2017-11" db="EMBL/GenBank/DDBJ databases">
        <authorList>
            <person name="Lima N.C."/>
            <person name="Parody-Merino A.M."/>
            <person name="Battley P.F."/>
            <person name="Fidler A.E."/>
            <person name="Prosdocimi F."/>
        </authorList>
    </citation>
    <scope>NUCLEOTIDE SEQUENCE [LARGE SCALE GENOMIC DNA]</scope>
</reference>